<gene>
    <name evidence="3" type="ORF">RHGRI_013691</name>
</gene>
<protein>
    <recommendedName>
        <fullName evidence="5">Beta-glucosidase</fullName>
    </recommendedName>
</protein>
<dbReference type="InterPro" id="IPR001360">
    <property type="entry name" value="Glyco_hydro_1"/>
</dbReference>
<evidence type="ECO:0000313" key="4">
    <source>
        <dbReference type="Proteomes" id="UP000823749"/>
    </source>
</evidence>
<organism evidence="3 4">
    <name type="scientific">Rhododendron griersonianum</name>
    <dbReference type="NCBI Taxonomy" id="479676"/>
    <lineage>
        <taxon>Eukaryota</taxon>
        <taxon>Viridiplantae</taxon>
        <taxon>Streptophyta</taxon>
        <taxon>Embryophyta</taxon>
        <taxon>Tracheophyta</taxon>
        <taxon>Spermatophyta</taxon>
        <taxon>Magnoliopsida</taxon>
        <taxon>eudicotyledons</taxon>
        <taxon>Gunneridae</taxon>
        <taxon>Pentapetalae</taxon>
        <taxon>asterids</taxon>
        <taxon>Ericales</taxon>
        <taxon>Ericaceae</taxon>
        <taxon>Ericoideae</taxon>
        <taxon>Rhodoreae</taxon>
        <taxon>Rhododendron</taxon>
    </lineage>
</organism>
<accession>A0AAV6K6P3</accession>
<sequence>MHIDFPPFLEDEYGGWLSRQIVYDSQLPPPLTSLTSRALGTLIEVENVRCISNEVHQLCGNAGKDFTAYADVLRELGDRVLHWTTLNEANVFTISGYDIGETPPQRCSSPFGVGNCSKDDFSTEPYVAGHHILLAHASAAKLYRKQVLHPSLFKCLAS</sequence>
<dbReference type="EMBL" id="JACTNZ010000005">
    <property type="protein sequence ID" value="KAG5548081.1"/>
    <property type="molecule type" value="Genomic_DNA"/>
</dbReference>
<evidence type="ECO:0008006" key="5">
    <source>
        <dbReference type="Google" id="ProtNLM"/>
    </source>
</evidence>
<dbReference type="GO" id="GO:0005975">
    <property type="term" value="P:carbohydrate metabolic process"/>
    <property type="evidence" value="ECO:0007669"/>
    <property type="project" value="InterPro"/>
</dbReference>
<name>A0AAV6K6P3_9ERIC</name>
<dbReference type="PANTHER" id="PTHR10353">
    <property type="entry name" value="GLYCOSYL HYDROLASE"/>
    <property type="match status" value="1"/>
</dbReference>
<evidence type="ECO:0000256" key="2">
    <source>
        <dbReference type="RuleBase" id="RU003690"/>
    </source>
</evidence>
<evidence type="ECO:0000256" key="1">
    <source>
        <dbReference type="ARBA" id="ARBA00010838"/>
    </source>
</evidence>
<proteinExistence type="inferred from homology"/>
<dbReference type="Gene3D" id="3.20.20.80">
    <property type="entry name" value="Glycosidases"/>
    <property type="match status" value="1"/>
</dbReference>
<dbReference type="AlphaFoldDB" id="A0AAV6K6P3"/>
<comment type="similarity">
    <text evidence="1 2">Belongs to the glycosyl hydrolase 1 family.</text>
</comment>
<evidence type="ECO:0000313" key="3">
    <source>
        <dbReference type="EMBL" id="KAG5548081.1"/>
    </source>
</evidence>
<keyword evidence="4" id="KW-1185">Reference proteome</keyword>
<dbReference type="GO" id="GO:0008422">
    <property type="term" value="F:beta-glucosidase activity"/>
    <property type="evidence" value="ECO:0007669"/>
    <property type="project" value="TreeGrafter"/>
</dbReference>
<comment type="caution">
    <text evidence="3">The sequence shown here is derived from an EMBL/GenBank/DDBJ whole genome shotgun (WGS) entry which is preliminary data.</text>
</comment>
<dbReference type="PANTHER" id="PTHR10353:SF29">
    <property type="entry name" value="BETA-GLUCOSIDASE 11"/>
    <property type="match status" value="1"/>
</dbReference>
<dbReference type="SUPFAM" id="SSF51445">
    <property type="entry name" value="(Trans)glycosidases"/>
    <property type="match status" value="1"/>
</dbReference>
<dbReference type="Proteomes" id="UP000823749">
    <property type="component" value="Chromosome 5"/>
</dbReference>
<reference evidence="3" key="1">
    <citation type="submission" date="2020-08" db="EMBL/GenBank/DDBJ databases">
        <title>Plant Genome Project.</title>
        <authorList>
            <person name="Zhang R.-G."/>
        </authorList>
    </citation>
    <scope>NUCLEOTIDE SEQUENCE</scope>
    <source>
        <strain evidence="3">WSP0</strain>
        <tissue evidence="3">Leaf</tissue>
    </source>
</reference>
<dbReference type="InterPro" id="IPR017853">
    <property type="entry name" value="GH"/>
</dbReference>
<dbReference type="Pfam" id="PF00232">
    <property type="entry name" value="Glyco_hydro_1"/>
    <property type="match status" value="1"/>
</dbReference>